<comment type="caution">
    <text evidence="4">The sequence shown here is derived from an EMBL/GenBank/DDBJ whole genome shotgun (WGS) entry which is preliminary data.</text>
</comment>
<keyword evidence="5" id="KW-1185">Reference proteome</keyword>
<keyword evidence="1 2" id="KW-0732">Signal</keyword>
<proteinExistence type="predicted"/>
<dbReference type="PANTHER" id="PTHR43405">
    <property type="entry name" value="GLYCOSYL HYDROLASE DIGH"/>
    <property type="match status" value="1"/>
</dbReference>
<protein>
    <submittedName>
        <fullName evidence="4">Cell surface protein</fullName>
    </submittedName>
</protein>
<dbReference type="Pfam" id="PF02638">
    <property type="entry name" value="GHL10"/>
    <property type="match status" value="1"/>
</dbReference>
<evidence type="ECO:0000256" key="2">
    <source>
        <dbReference type="SAM" id="SignalP"/>
    </source>
</evidence>
<feature type="domain" description="Glycosyl hydrolase-like 10" evidence="3">
    <location>
        <begin position="28"/>
        <end position="342"/>
    </location>
</feature>
<organism evidence="4 5">
    <name type="scientific">Clostridium sulfidigenes</name>
    <dbReference type="NCBI Taxonomy" id="318464"/>
    <lineage>
        <taxon>Bacteria</taxon>
        <taxon>Bacillati</taxon>
        <taxon>Bacillota</taxon>
        <taxon>Clostridia</taxon>
        <taxon>Eubacteriales</taxon>
        <taxon>Clostridiaceae</taxon>
        <taxon>Clostridium</taxon>
    </lineage>
</organism>
<dbReference type="eggNOG" id="COG2247">
    <property type="taxonomic scope" value="Bacteria"/>
</dbReference>
<dbReference type="STRING" id="318464.IO99_15520"/>
<dbReference type="RefSeq" id="WP_035134795.1">
    <property type="nucleotide sequence ID" value="NZ_JPMD01000038.1"/>
</dbReference>
<reference evidence="4 5" key="1">
    <citation type="submission" date="2014-07" db="EMBL/GenBank/DDBJ databases">
        <title>Draft genome of Clostridium sulfidigenes 113A isolated from sediments associated with methane hydrate from Krishna Godavari basin.</title>
        <authorList>
            <person name="Honkalas V.S."/>
            <person name="Dabir A.P."/>
            <person name="Arora P."/>
            <person name="Dhakephalkar P.K."/>
        </authorList>
    </citation>
    <scope>NUCLEOTIDE SEQUENCE [LARGE SCALE GENOMIC DNA]</scope>
    <source>
        <strain evidence="4 5">113A</strain>
    </source>
</reference>
<gene>
    <name evidence="4" type="ORF">IO99_15520</name>
</gene>
<dbReference type="InterPro" id="IPR052177">
    <property type="entry name" value="Divisome_Glycosyl_Hydrolase"/>
</dbReference>
<name>A0A084J8P0_9CLOT</name>
<dbReference type="Gene3D" id="3.40.50.12090">
    <property type="match status" value="2"/>
</dbReference>
<feature type="chain" id="PRO_5005411858" evidence="2">
    <location>
        <begin position="25"/>
        <end position="682"/>
    </location>
</feature>
<dbReference type="SMR" id="A0A084J8P0"/>
<evidence type="ECO:0000256" key="1">
    <source>
        <dbReference type="ARBA" id="ARBA00022729"/>
    </source>
</evidence>
<dbReference type="eggNOG" id="COG1649">
    <property type="taxonomic scope" value="Bacteria"/>
</dbReference>
<dbReference type="InterPro" id="IPR017853">
    <property type="entry name" value="GH"/>
</dbReference>
<evidence type="ECO:0000313" key="5">
    <source>
        <dbReference type="Proteomes" id="UP000028542"/>
    </source>
</evidence>
<dbReference type="AlphaFoldDB" id="A0A084J8P0"/>
<dbReference type="Pfam" id="PF04122">
    <property type="entry name" value="CW_binding_2"/>
    <property type="match status" value="3"/>
</dbReference>
<dbReference type="Proteomes" id="UP000028542">
    <property type="component" value="Unassembled WGS sequence"/>
</dbReference>
<dbReference type="EMBL" id="JPMD01000038">
    <property type="protein sequence ID" value="KEZ85324.1"/>
    <property type="molecule type" value="Genomic_DNA"/>
</dbReference>
<evidence type="ECO:0000259" key="3">
    <source>
        <dbReference type="Pfam" id="PF02638"/>
    </source>
</evidence>
<feature type="signal peptide" evidence="2">
    <location>
        <begin position="1"/>
        <end position="24"/>
    </location>
</feature>
<dbReference type="InterPro" id="IPR003790">
    <property type="entry name" value="GHL10"/>
</dbReference>
<dbReference type="Gene3D" id="3.20.20.80">
    <property type="entry name" value="Glycosidases"/>
    <property type="match status" value="1"/>
</dbReference>
<dbReference type="SUPFAM" id="SSF51445">
    <property type="entry name" value="(Trans)glycosidases"/>
    <property type="match status" value="1"/>
</dbReference>
<accession>A0A084J8P0</accession>
<dbReference type="InterPro" id="IPR007253">
    <property type="entry name" value="Cell_wall-bd_2"/>
</dbReference>
<evidence type="ECO:0000313" key="4">
    <source>
        <dbReference type="EMBL" id="KEZ85324.1"/>
    </source>
</evidence>
<dbReference type="PANTHER" id="PTHR43405:SF1">
    <property type="entry name" value="GLYCOSYL HYDROLASE DIGH"/>
    <property type="match status" value="1"/>
</dbReference>
<sequence length="682" mass="74949">MKKILTGLLGMFLVFAVMNTTAFADTKEMRGAWISTVWNLDWPTVGSRNNQAQQKQEFITLLDKLQATGLNSVIVQVRPKGDALYNSSLNPWSDILTGTQGKNPGYDPLAFMIEETHKRGMEFHAWFNPYRITTSGTDVNALASNNMARKNPSWAIAYNKALYYDPGNPQVVNYLVETVAEVVKNYKVDGIHFDDYFYPSKSFNDDTSYSKYGNGINKDDWRRANVNALIQKVYTKINSIDSSVSFGVSPRGIWKNASSDPAGSATHGGQSYYDIYCDSVAWIKNGWVDYINPQIYWTFENSAAPYGTLVDWWAKQVKGTNVKLYIGHDVSKTEVANQIEKQVNYSRANSEVDGNIYFRAKFISENSTLQSKLKQLNKVTHKQLKGLNRYETSVKVSKEGWSSANTVLLVNGYANADGLVATPLASAYGAPILLSSADTLPESTKTELKRLNPSKVILIGGKTVLSDSLKKQLQEIKPDLEVNRIGGDTRFDTSLLVAKKLDTIVDANKSYVCYGFGEADALSIAAKAGEDKSPIILAKKDAIPKGTLDWLRGESLQTAYFIGGTTNITKSVISQMNSITSSDVSGNRVAGINRYDTNAAVIKKFYTNSVQSGISVAKGLVLADALTSGPLAAKLKTPIVLVNTELSNNQKQVLSTKQASLVYEIGGGINPSTVQDVINRVR</sequence>